<dbReference type="EMBL" id="JAVHJL010000012">
    <property type="protein sequence ID" value="KAK6495731.1"/>
    <property type="molecule type" value="Genomic_DNA"/>
</dbReference>
<dbReference type="AlphaFoldDB" id="A0AAV9VT56"/>
<dbReference type="Proteomes" id="UP001370758">
    <property type="component" value="Unassembled WGS sequence"/>
</dbReference>
<evidence type="ECO:0000313" key="2">
    <source>
        <dbReference type="EMBL" id="KAK6495731.1"/>
    </source>
</evidence>
<organism evidence="2 3">
    <name type="scientific">Arthrobotrys musiformis</name>
    <dbReference type="NCBI Taxonomy" id="47236"/>
    <lineage>
        <taxon>Eukaryota</taxon>
        <taxon>Fungi</taxon>
        <taxon>Dikarya</taxon>
        <taxon>Ascomycota</taxon>
        <taxon>Pezizomycotina</taxon>
        <taxon>Orbiliomycetes</taxon>
        <taxon>Orbiliales</taxon>
        <taxon>Orbiliaceae</taxon>
        <taxon>Arthrobotrys</taxon>
    </lineage>
</organism>
<sequence length="365" mass="41907">MSPRIAVPLPLEIWFLIADFICIMSTNLNDIYEAFDSIALIFLTDDHTEEDKVEIVKALNLYLLHRISDNTRSRLGHSSSANCVTFKVTDEDPETGIPDLIFTRSEKLEETMLSLGDFVLDGITDSEELDGSKPDNLLKPLLSSRRITTLYHSLTFSLDDANGAEILSIPRLFITSSIVRLFLDTDNLDKDEVRNLNRIFQSFPNLEAFHWRGFKYLDVGEGHPSHSTQRLKFEALLIPTKLKVLELTSTNRPRNLEHFNRNTYPRYQPIPINRLAITERLLEWNSKLDILHINVLLGEYLDGPRKANHQFQLSAQDPKDIEEDWQVMAYPNSSVKWYPGGHADHRVIFSTKDKLPVFKAVRLAC</sequence>
<evidence type="ECO:0000313" key="3">
    <source>
        <dbReference type="Proteomes" id="UP001370758"/>
    </source>
</evidence>
<reference evidence="2 3" key="1">
    <citation type="submission" date="2023-08" db="EMBL/GenBank/DDBJ databases">
        <authorList>
            <person name="Palmer J.M."/>
        </authorList>
    </citation>
    <scope>NUCLEOTIDE SEQUENCE [LARGE SCALE GENOMIC DNA]</scope>
    <source>
        <strain evidence="2 3">TWF481</strain>
    </source>
</reference>
<proteinExistence type="predicted"/>
<protein>
    <submittedName>
        <fullName evidence="2">Uncharacterized protein</fullName>
    </submittedName>
</protein>
<accession>A0AAV9VT56</accession>
<gene>
    <name evidence="2" type="ORF">TWF481_002778</name>
</gene>
<feature type="signal peptide" evidence="1">
    <location>
        <begin position="1"/>
        <end position="25"/>
    </location>
</feature>
<keyword evidence="3" id="KW-1185">Reference proteome</keyword>
<feature type="chain" id="PRO_5043440803" evidence="1">
    <location>
        <begin position="26"/>
        <end position="365"/>
    </location>
</feature>
<comment type="caution">
    <text evidence="2">The sequence shown here is derived from an EMBL/GenBank/DDBJ whole genome shotgun (WGS) entry which is preliminary data.</text>
</comment>
<keyword evidence="1" id="KW-0732">Signal</keyword>
<name>A0AAV9VT56_9PEZI</name>
<evidence type="ECO:0000256" key="1">
    <source>
        <dbReference type="SAM" id="SignalP"/>
    </source>
</evidence>